<evidence type="ECO:0000313" key="4">
    <source>
        <dbReference type="EMBL" id="MEJ6008873.1"/>
    </source>
</evidence>
<comment type="caution">
    <text evidence="4">The sequence shown here is derived from an EMBL/GenBank/DDBJ whole genome shotgun (WGS) entry which is preliminary data.</text>
</comment>
<dbReference type="InterPro" id="IPR011053">
    <property type="entry name" value="Single_hybrid_motif"/>
</dbReference>
<organism evidence="4 5">
    <name type="scientific">Novosphingobium aquae</name>
    <dbReference type="NCBI Taxonomy" id="3133435"/>
    <lineage>
        <taxon>Bacteria</taxon>
        <taxon>Pseudomonadati</taxon>
        <taxon>Pseudomonadota</taxon>
        <taxon>Alphaproteobacteria</taxon>
        <taxon>Sphingomonadales</taxon>
        <taxon>Sphingomonadaceae</taxon>
        <taxon>Novosphingobium</taxon>
    </lineage>
</organism>
<comment type="cofactor">
    <cofactor evidence="1">
        <name>(R)-lipoate</name>
        <dbReference type="ChEBI" id="CHEBI:83088"/>
    </cofactor>
</comment>
<dbReference type="RefSeq" id="WP_310532980.1">
    <property type="nucleotide sequence ID" value="NZ_JBBHJY010000001.1"/>
</dbReference>
<name>A0ABU8S5X3_9SPHN</name>
<dbReference type="InterPro" id="IPR000089">
    <property type="entry name" value="Biotin_lipoyl"/>
</dbReference>
<proteinExistence type="predicted"/>
<accession>A0ABU8S5X3</accession>
<dbReference type="EMBL" id="JBBHJY010000001">
    <property type="protein sequence ID" value="MEJ6008873.1"/>
    <property type="molecule type" value="Genomic_DNA"/>
</dbReference>
<keyword evidence="5" id="KW-1185">Reference proteome</keyword>
<dbReference type="Gene3D" id="2.40.50.100">
    <property type="match status" value="1"/>
</dbReference>
<dbReference type="Pfam" id="PF00364">
    <property type="entry name" value="Biotin_lipoyl"/>
    <property type="match status" value="1"/>
</dbReference>
<reference evidence="4 5" key="1">
    <citation type="submission" date="2024-03" db="EMBL/GenBank/DDBJ databases">
        <authorList>
            <person name="Jo J.-H."/>
        </authorList>
    </citation>
    <scope>NUCLEOTIDE SEQUENCE [LARGE SCALE GENOMIC DNA]</scope>
    <source>
        <strain evidence="4 5">AS3R-12</strain>
    </source>
</reference>
<evidence type="ECO:0000259" key="3">
    <source>
        <dbReference type="PROSITE" id="PS50968"/>
    </source>
</evidence>
<feature type="domain" description="Lipoyl-binding" evidence="3">
    <location>
        <begin position="2"/>
        <end position="76"/>
    </location>
</feature>
<evidence type="ECO:0000256" key="1">
    <source>
        <dbReference type="ARBA" id="ARBA00001938"/>
    </source>
</evidence>
<keyword evidence="2" id="KW-0450">Lipoyl</keyword>
<dbReference type="SUPFAM" id="SSF51230">
    <property type="entry name" value="Single hybrid motif"/>
    <property type="match status" value="1"/>
</dbReference>
<gene>
    <name evidence="4" type="ORF">WG900_02955</name>
</gene>
<dbReference type="InterPro" id="IPR003016">
    <property type="entry name" value="2-oxoA_DH_lipoyl-BS"/>
</dbReference>
<dbReference type="CDD" id="cd06849">
    <property type="entry name" value="lipoyl_domain"/>
    <property type="match status" value="1"/>
</dbReference>
<dbReference type="PROSITE" id="PS50968">
    <property type="entry name" value="BIOTINYL_LIPOYL"/>
    <property type="match status" value="1"/>
</dbReference>
<protein>
    <submittedName>
        <fullName evidence="4">Lipoyl domain-containing protein</fullName>
    </submittedName>
</protein>
<dbReference type="PROSITE" id="PS00189">
    <property type="entry name" value="LIPOYL"/>
    <property type="match status" value="1"/>
</dbReference>
<evidence type="ECO:0000256" key="2">
    <source>
        <dbReference type="ARBA" id="ARBA00022823"/>
    </source>
</evidence>
<evidence type="ECO:0000313" key="5">
    <source>
        <dbReference type="Proteomes" id="UP001379235"/>
    </source>
</evidence>
<dbReference type="Proteomes" id="UP001379235">
    <property type="component" value="Unassembled WGS sequence"/>
</dbReference>
<sequence>MSTVLTIPKLEMSMSEGTLAEWMVESGTAVQQGEVIYLLETNKAAREIEAPVAGTLIIKAADGETYPCGTEIGEIV</sequence>